<keyword evidence="5" id="KW-1185">Reference proteome</keyword>
<evidence type="ECO:0000313" key="5">
    <source>
        <dbReference type="Proteomes" id="UP000597338"/>
    </source>
</evidence>
<dbReference type="PANTHER" id="PTHR34220:SF7">
    <property type="entry name" value="SENSOR HISTIDINE KINASE YPDA"/>
    <property type="match status" value="1"/>
</dbReference>
<feature type="transmembrane region" description="Helical" evidence="2">
    <location>
        <begin position="94"/>
        <end position="112"/>
    </location>
</feature>
<dbReference type="Proteomes" id="UP000597338">
    <property type="component" value="Unassembled WGS sequence"/>
</dbReference>
<reference evidence="5" key="1">
    <citation type="journal article" date="2019" name="Int. J. Syst. Evol. Microbiol.">
        <title>The Global Catalogue of Microorganisms (GCM) 10K type strain sequencing project: providing services to taxonomists for standard genome sequencing and annotation.</title>
        <authorList>
            <consortium name="The Broad Institute Genomics Platform"/>
            <consortium name="The Broad Institute Genome Sequencing Center for Infectious Disease"/>
            <person name="Wu L."/>
            <person name="Ma J."/>
        </authorList>
    </citation>
    <scope>NUCLEOTIDE SEQUENCE [LARGE SCALE GENOMIC DNA]</scope>
    <source>
        <strain evidence="5">CGMCC 1.15342</strain>
    </source>
</reference>
<dbReference type="EMBL" id="BMIK01000017">
    <property type="protein sequence ID" value="GGC42016.1"/>
    <property type="molecule type" value="Genomic_DNA"/>
</dbReference>
<keyword evidence="2" id="KW-0812">Transmembrane</keyword>
<keyword evidence="2" id="KW-1133">Transmembrane helix</keyword>
<feature type="transmembrane region" description="Helical" evidence="2">
    <location>
        <begin position="64"/>
        <end position="82"/>
    </location>
</feature>
<keyword evidence="2" id="KW-0472">Membrane</keyword>
<evidence type="ECO:0000313" key="4">
    <source>
        <dbReference type="EMBL" id="GGC42016.1"/>
    </source>
</evidence>
<keyword evidence="4" id="KW-0418">Kinase</keyword>
<feature type="region of interest" description="Disordered" evidence="1">
    <location>
        <begin position="132"/>
        <end position="151"/>
    </location>
</feature>
<proteinExistence type="predicted"/>
<evidence type="ECO:0000259" key="3">
    <source>
        <dbReference type="Pfam" id="PF06580"/>
    </source>
</evidence>
<protein>
    <submittedName>
        <fullName evidence="4">Histidine kinase</fullName>
    </submittedName>
</protein>
<organism evidence="4 5">
    <name type="scientific">Parapedobacter defluvii</name>
    <dbReference type="NCBI Taxonomy" id="2045106"/>
    <lineage>
        <taxon>Bacteria</taxon>
        <taxon>Pseudomonadati</taxon>
        <taxon>Bacteroidota</taxon>
        <taxon>Sphingobacteriia</taxon>
        <taxon>Sphingobacteriales</taxon>
        <taxon>Sphingobacteriaceae</taxon>
        <taxon>Parapedobacter</taxon>
    </lineage>
</organism>
<comment type="caution">
    <text evidence="4">The sequence shown here is derived from an EMBL/GenBank/DDBJ whole genome shotgun (WGS) entry which is preliminary data.</text>
</comment>
<gene>
    <name evidence="4" type="ORF">GCM10011386_37710</name>
</gene>
<accession>A0ABQ1MNQ3</accession>
<feature type="compositionally biased region" description="Pro residues" evidence="1">
    <location>
        <begin position="137"/>
        <end position="151"/>
    </location>
</feature>
<evidence type="ECO:0000256" key="1">
    <source>
        <dbReference type="SAM" id="MobiDB-lite"/>
    </source>
</evidence>
<dbReference type="InterPro" id="IPR010559">
    <property type="entry name" value="Sig_transdc_His_kin_internal"/>
</dbReference>
<evidence type="ECO:0000256" key="2">
    <source>
        <dbReference type="SAM" id="Phobius"/>
    </source>
</evidence>
<name>A0ABQ1MNQ3_9SPHI</name>
<dbReference type="GO" id="GO:0016301">
    <property type="term" value="F:kinase activity"/>
    <property type="evidence" value="ECO:0007669"/>
    <property type="project" value="UniProtKB-KW"/>
</dbReference>
<feature type="transmembrane region" description="Helical" evidence="2">
    <location>
        <begin position="158"/>
        <end position="177"/>
    </location>
</feature>
<feature type="transmembrane region" description="Helical" evidence="2">
    <location>
        <begin position="32"/>
        <end position="52"/>
    </location>
</feature>
<feature type="domain" description="Signal transduction histidine kinase internal region" evidence="3">
    <location>
        <begin position="197"/>
        <end position="274"/>
    </location>
</feature>
<dbReference type="InterPro" id="IPR050640">
    <property type="entry name" value="Bact_2-comp_sensor_kinase"/>
</dbReference>
<sequence>MSVFNVNAIFTTDHLSLRMQARFLKWHNKFNVLLHALAWLGFLSLPILFISNKSVWGSELFQRWEIWFFGFCFIVPYYLNSYLWTPFIIRKRRYLLYVISLVLVAIVFAYWLKPFDRLMRLDSMPQREFANREGEPFPMPPPHNGQEPPPKNRGHLDIASMYIVMLVVILGSLLRIVQYWMQSQQKVQQVQHEWTKAELAFLKAQVHPHFLFNTLHNIYSLALTNDPSTATSVYKLSQLMRYYMDERNDEEVGLKEEIQAIQDFISLQKLRVGANCTIKERYEGQDSTKKIHPFILLPFVENAFKYGLRVSEPCYLDFFIQVTDSHCLMEVKNAVSRELHAQPSSGIGLKNTRKLLERLYPDKFELDIVAGTDHFFVKLLLYI</sequence>
<dbReference type="Pfam" id="PF06580">
    <property type="entry name" value="His_kinase"/>
    <property type="match status" value="1"/>
</dbReference>
<dbReference type="PANTHER" id="PTHR34220">
    <property type="entry name" value="SENSOR HISTIDINE KINASE YPDA"/>
    <property type="match status" value="1"/>
</dbReference>
<keyword evidence="4" id="KW-0808">Transferase</keyword>